<name>A0A1I2THE8_9FIRM</name>
<dbReference type="InterPro" id="IPR001024">
    <property type="entry name" value="PLAT/LH2_dom"/>
</dbReference>
<gene>
    <name evidence="2" type="ORF">Ccl03g_08320</name>
</gene>
<reference evidence="2 3" key="1">
    <citation type="submission" date="2019-06" db="EMBL/GenBank/DDBJ databases">
        <title>Draft genome sequence of [Clostridium] clostridioforme NBRC 113352.</title>
        <authorList>
            <person name="Miura T."/>
            <person name="Furukawa M."/>
            <person name="Shimamura M."/>
            <person name="Ohyama Y."/>
            <person name="Yamazoe A."/>
            <person name="Kawasaki H."/>
        </authorList>
    </citation>
    <scope>NUCLEOTIDE SEQUENCE [LARGE SCALE GENOMIC DNA]</scope>
    <source>
        <strain evidence="2 3">NBRC 113352</strain>
    </source>
</reference>
<sequence length="51" mass="6340">MEMIRLDDESYTYLIQIISEKYYQTTDIEELKKINQLYKKLKFKSETWLSK</sequence>
<dbReference type="PROSITE" id="PS50095">
    <property type="entry name" value="PLAT"/>
    <property type="match status" value="1"/>
</dbReference>
<proteinExistence type="predicted"/>
<protein>
    <recommendedName>
        <fullName evidence="1">PLAT domain-containing protein</fullName>
    </recommendedName>
</protein>
<dbReference type="RefSeq" id="WP_166433755.1">
    <property type="nucleotide sequence ID" value="NZ_BJLB01000001.1"/>
</dbReference>
<dbReference type="AlphaFoldDB" id="A0A1I2THE8"/>
<feature type="domain" description="PLAT" evidence="1">
    <location>
        <begin position="1"/>
        <end position="51"/>
    </location>
</feature>
<evidence type="ECO:0000313" key="3">
    <source>
        <dbReference type="Proteomes" id="UP000315200"/>
    </source>
</evidence>
<dbReference type="Proteomes" id="UP000315200">
    <property type="component" value="Unassembled WGS sequence"/>
</dbReference>
<comment type="caution">
    <text evidence="2">The sequence shown here is derived from an EMBL/GenBank/DDBJ whole genome shotgun (WGS) entry which is preliminary data.</text>
</comment>
<evidence type="ECO:0000313" key="2">
    <source>
        <dbReference type="EMBL" id="GEA35119.1"/>
    </source>
</evidence>
<evidence type="ECO:0000259" key="1">
    <source>
        <dbReference type="PROSITE" id="PS50095"/>
    </source>
</evidence>
<accession>A0A1I2THE8</accession>
<organism evidence="2 3">
    <name type="scientific">Enterocloster clostridioformis</name>
    <dbReference type="NCBI Taxonomy" id="1531"/>
    <lineage>
        <taxon>Bacteria</taxon>
        <taxon>Bacillati</taxon>
        <taxon>Bacillota</taxon>
        <taxon>Clostridia</taxon>
        <taxon>Lachnospirales</taxon>
        <taxon>Lachnospiraceae</taxon>
        <taxon>Enterocloster</taxon>
    </lineage>
</organism>
<dbReference type="EMBL" id="BJLB01000001">
    <property type="protein sequence ID" value="GEA35119.1"/>
    <property type="molecule type" value="Genomic_DNA"/>
</dbReference>